<dbReference type="OrthoDB" id="1901244at2759"/>
<dbReference type="PANTHER" id="PTHR31360:SF1">
    <property type="entry name" value="OIL BODY-ASSOCIATED PROTEIN 2A"/>
    <property type="match status" value="1"/>
</dbReference>
<sequence>MAYVAENVGGQTVTPPGEAMTVGQHVVDKSAMMLQSLRPIKEMKQHVCTFALYSHDMNRQIETHHYATRLNQHFLQCAVYDSDHSPARLIGVEYIISENIYETLSKDEQKLWHSHAYEIKAGLWVNPRIPEMLVRPDLENLVKTYGKFWCTWQSDR</sequence>
<proteinExistence type="inferred from homology"/>
<accession>A0A9P0YHD8</accession>
<dbReference type="AlphaFoldDB" id="A0A9P0YHD8"/>
<protein>
    <submittedName>
        <fullName evidence="2">Uncharacterized protein</fullName>
    </submittedName>
</protein>
<organism evidence="2 3">
    <name type="scientific">Cuscuta europaea</name>
    <name type="common">European dodder</name>
    <dbReference type="NCBI Taxonomy" id="41803"/>
    <lineage>
        <taxon>Eukaryota</taxon>
        <taxon>Viridiplantae</taxon>
        <taxon>Streptophyta</taxon>
        <taxon>Embryophyta</taxon>
        <taxon>Tracheophyta</taxon>
        <taxon>Spermatophyta</taxon>
        <taxon>Magnoliopsida</taxon>
        <taxon>eudicotyledons</taxon>
        <taxon>Gunneridae</taxon>
        <taxon>Pentapetalae</taxon>
        <taxon>asterids</taxon>
        <taxon>lamiids</taxon>
        <taxon>Solanales</taxon>
        <taxon>Convolvulaceae</taxon>
        <taxon>Cuscuteae</taxon>
        <taxon>Cuscuta</taxon>
        <taxon>Cuscuta subgen. Cuscuta</taxon>
    </lineage>
</organism>
<dbReference type="EMBL" id="CAMAPE010000003">
    <property type="protein sequence ID" value="CAH9055583.1"/>
    <property type="molecule type" value="Genomic_DNA"/>
</dbReference>
<feature type="non-terminal residue" evidence="2">
    <location>
        <position position="1"/>
    </location>
</feature>
<evidence type="ECO:0000313" key="2">
    <source>
        <dbReference type="EMBL" id="CAH9055583.1"/>
    </source>
</evidence>
<comment type="caution">
    <text evidence="2">The sequence shown here is derived from an EMBL/GenBank/DDBJ whole genome shotgun (WGS) entry which is preliminary data.</text>
</comment>
<evidence type="ECO:0000313" key="3">
    <source>
        <dbReference type="Proteomes" id="UP001152484"/>
    </source>
</evidence>
<dbReference type="Pfam" id="PF06884">
    <property type="entry name" value="DUF1264"/>
    <property type="match status" value="1"/>
</dbReference>
<comment type="similarity">
    <text evidence="1">Belongs to the OBAP family.</text>
</comment>
<keyword evidence="3" id="KW-1185">Reference proteome</keyword>
<dbReference type="PANTHER" id="PTHR31360">
    <property type="match status" value="1"/>
</dbReference>
<dbReference type="InterPro" id="IPR010686">
    <property type="entry name" value="OBAP-like"/>
</dbReference>
<evidence type="ECO:0000256" key="1">
    <source>
        <dbReference type="ARBA" id="ARBA00009740"/>
    </source>
</evidence>
<dbReference type="Proteomes" id="UP001152484">
    <property type="component" value="Unassembled WGS sequence"/>
</dbReference>
<gene>
    <name evidence="2" type="ORF">CEURO_LOCUS829</name>
</gene>
<name>A0A9P0YHD8_CUSEU</name>
<reference evidence="2" key="1">
    <citation type="submission" date="2022-07" db="EMBL/GenBank/DDBJ databases">
        <authorList>
            <person name="Macas J."/>
            <person name="Novak P."/>
            <person name="Neumann P."/>
        </authorList>
    </citation>
    <scope>NUCLEOTIDE SEQUENCE</scope>
</reference>